<reference evidence="2 3" key="1">
    <citation type="journal article" date="2010" name="Science">
        <title>Genomic comparison of the ants Camponotus floridanus and Harpegnathos saltator.</title>
        <authorList>
            <person name="Bonasio R."/>
            <person name="Zhang G."/>
            <person name="Ye C."/>
            <person name="Mutti N.S."/>
            <person name="Fang X."/>
            <person name="Qin N."/>
            <person name="Donahue G."/>
            <person name="Yang P."/>
            <person name="Li Q."/>
            <person name="Li C."/>
            <person name="Zhang P."/>
            <person name="Huang Z."/>
            <person name="Berger S.L."/>
            <person name="Reinberg D."/>
            <person name="Wang J."/>
            <person name="Liebig J."/>
        </authorList>
    </citation>
    <scope>NUCLEOTIDE SEQUENCE [LARGE SCALE GENOMIC DNA]</scope>
    <source>
        <strain evidence="2 3">R22 G/1</strain>
    </source>
</reference>
<protein>
    <recommendedName>
        <fullName evidence="1">Mutator-like transposase domain-containing protein</fullName>
    </recommendedName>
</protein>
<dbReference type="Proteomes" id="UP000008237">
    <property type="component" value="Unassembled WGS sequence"/>
</dbReference>
<sequence>GKVLFVGIKNKYCTVCNVAELKNMKPKSHKCYKNFYRNVSSTKMESNAVVEGFSKSNETHDLIYKTVVADGDRNVYQSIIDNRPYKKQMVRIKKIECTNHLLKKLMQKVKSR</sequence>
<proteinExistence type="predicted"/>
<accession>E2BPP3</accession>
<evidence type="ECO:0000259" key="1">
    <source>
        <dbReference type="Pfam" id="PF20700"/>
    </source>
</evidence>
<dbReference type="Pfam" id="PF20700">
    <property type="entry name" value="Mutator"/>
    <property type="match status" value="1"/>
</dbReference>
<evidence type="ECO:0000313" key="2">
    <source>
        <dbReference type="EMBL" id="EFN82335.1"/>
    </source>
</evidence>
<gene>
    <name evidence="2" type="ORF">EAI_09795</name>
</gene>
<dbReference type="AlphaFoldDB" id="E2BPP3"/>
<organism evidence="3">
    <name type="scientific">Harpegnathos saltator</name>
    <name type="common">Jerdon's jumping ant</name>
    <dbReference type="NCBI Taxonomy" id="610380"/>
    <lineage>
        <taxon>Eukaryota</taxon>
        <taxon>Metazoa</taxon>
        <taxon>Ecdysozoa</taxon>
        <taxon>Arthropoda</taxon>
        <taxon>Hexapoda</taxon>
        <taxon>Insecta</taxon>
        <taxon>Pterygota</taxon>
        <taxon>Neoptera</taxon>
        <taxon>Endopterygota</taxon>
        <taxon>Hymenoptera</taxon>
        <taxon>Apocrita</taxon>
        <taxon>Aculeata</taxon>
        <taxon>Formicoidea</taxon>
        <taxon>Formicidae</taxon>
        <taxon>Ponerinae</taxon>
        <taxon>Ponerini</taxon>
        <taxon>Harpegnathos</taxon>
    </lineage>
</organism>
<feature type="domain" description="Mutator-like transposase" evidence="1">
    <location>
        <begin position="1"/>
        <end position="110"/>
    </location>
</feature>
<feature type="non-terminal residue" evidence="2">
    <location>
        <position position="112"/>
    </location>
</feature>
<evidence type="ECO:0000313" key="3">
    <source>
        <dbReference type="Proteomes" id="UP000008237"/>
    </source>
</evidence>
<keyword evidence="3" id="KW-1185">Reference proteome</keyword>
<dbReference type="EMBL" id="GL449650">
    <property type="protein sequence ID" value="EFN82335.1"/>
    <property type="molecule type" value="Genomic_DNA"/>
</dbReference>
<name>E2BPP3_HARSA</name>
<feature type="non-terminal residue" evidence="2">
    <location>
        <position position="1"/>
    </location>
</feature>
<dbReference type="InParanoid" id="E2BPP3"/>
<dbReference type="InterPro" id="IPR049012">
    <property type="entry name" value="Mutator_transp_dom"/>
</dbReference>